<evidence type="ECO:0000256" key="1">
    <source>
        <dbReference type="SAM" id="MobiDB-lite"/>
    </source>
</evidence>
<dbReference type="Proteomes" id="UP000828390">
    <property type="component" value="Unassembled WGS sequence"/>
</dbReference>
<evidence type="ECO:0000313" key="3">
    <source>
        <dbReference type="Proteomes" id="UP000828390"/>
    </source>
</evidence>
<organism evidence="2 3">
    <name type="scientific">Dreissena polymorpha</name>
    <name type="common">Zebra mussel</name>
    <name type="synonym">Mytilus polymorpha</name>
    <dbReference type="NCBI Taxonomy" id="45954"/>
    <lineage>
        <taxon>Eukaryota</taxon>
        <taxon>Metazoa</taxon>
        <taxon>Spiralia</taxon>
        <taxon>Lophotrochozoa</taxon>
        <taxon>Mollusca</taxon>
        <taxon>Bivalvia</taxon>
        <taxon>Autobranchia</taxon>
        <taxon>Heteroconchia</taxon>
        <taxon>Euheterodonta</taxon>
        <taxon>Imparidentia</taxon>
        <taxon>Neoheterodontei</taxon>
        <taxon>Myida</taxon>
        <taxon>Dreissenoidea</taxon>
        <taxon>Dreissenidae</taxon>
        <taxon>Dreissena</taxon>
    </lineage>
</organism>
<protein>
    <recommendedName>
        <fullName evidence="4">Peptidase A2 domain-containing protein</fullName>
    </recommendedName>
</protein>
<gene>
    <name evidence="2" type="ORF">DPMN_152617</name>
</gene>
<dbReference type="AlphaFoldDB" id="A0A9D4FHL1"/>
<feature type="region of interest" description="Disordered" evidence="1">
    <location>
        <begin position="122"/>
        <end position="150"/>
    </location>
</feature>
<dbReference type="EMBL" id="JAIWYP010000007">
    <property type="protein sequence ID" value="KAH3799013.1"/>
    <property type="molecule type" value="Genomic_DNA"/>
</dbReference>
<evidence type="ECO:0000313" key="2">
    <source>
        <dbReference type="EMBL" id="KAH3799013.1"/>
    </source>
</evidence>
<proteinExistence type="predicted"/>
<reference evidence="2" key="2">
    <citation type="submission" date="2020-11" db="EMBL/GenBank/DDBJ databases">
        <authorList>
            <person name="McCartney M.A."/>
            <person name="Auch B."/>
            <person name="Kono T."/>
            <person name="Mallez S."/>
            <person name="Becker A."/>
            <person name="Gohl D.M."/>
            <person name="Silverstein K.A.T."/>
            <person name="Koren S."/>
            <person name="Bechman K.B."/>
            <person name="Herman A."/>
            <person name="Abrahante J.E."/>
            <person name="Garbe J."/>
        </authorList>
    </citation>
    <scope>NUCLEOTIDE SEQUENCE</scope>
    <source>
        <strain evidence="2">Duluth1</strain>
        <tissue evidence="2">Whole animal</tissue>
    </source>
</reference>
<comment type="caution">
    <text evidence="2">The sequence shown here is derived from an EMBL/GenBank/DDBJ whole genome shotgun (WGS) entry which is preliminary data.</text>
</comment>
<sequence>MNPETIPFKSAMTNTAILHTACHDRTNVLLKTAVAEVLSQSHSSSANILLDKGAQRSFITEEPSRVLHLPVIGHDTITLASFGGMSQGVRSIPTSEIYLKSETGFDKTGSFCSANDSSAITEHSHRHTSFGASERSEISPPADRPQHRSI</sequence>
<keyword evidence="3" id="KW-1185">Reference proteome</keyword>
<evidence type="ECO:0008006" key="4">
    <source>
        <dbReference type="Google" id="ProtNLM"/>
    </source>
</evidence>
<reference evidence="2" key="1">
    <citation type="journal article" date="2019" name="bioRxiv">
        <title>The Genome of the Zebra Mussel, Dreissena polymorpha: A Resource for Invasive Species Research.</title>
        <authorList>
            <person name="McCartney M.A."/>
            <person name="Auch B."/>
            <person name="Kono T."/>
            <person name="Mallez S."/>
            <person name="Zhang Y."/>
            <person name="Obille A."/>
            <person name="Becker A."/>
            <person name="Abrahante J.E."/>
            <person name="Garbe J."/>
            <person name="Badalamenti J.P."/>
            <person name="Herman A."/>
            <person name="Mangelson H."/>
            <person name="Liachko I."/>
            <person name="Sullivan S."/>
            <person name="Sone E.D."/>
            <person name="Koren S."/>
            <person name="Silverstein K.A.T."/>
            <person name="Beckman K.B."/>
            <person name="Gohl D.M."/>
        </authorList>
    </citation>
    <scope>NUCLEOTIDE SEQUENCE</scope>
    <source>
        <strain evidence="2">Duluth1</strain>
        <tissue evidence="2">Whole animal</tissue>
    </source>
</reference>
<accession>A0A9D4FHL1</accession>
<name>A0A9D4FHL1_DREPO</name>